<keyword evidence="3" id="KW-1185">Reference proteome</keyword>
<name>A0A9P7AV15_9AGAM</name>
<dbReference type="GeneID" id="64600193"/>
<dbReference type="OrthoDB" id="2693481at2759"/>
<feature type="compositionally biased region" description="Basic residues" evidence="1">
    <location>
        <begin position="467"/>
        <end position="477"/>
    </location>
</feature>
<dbReference type="RefSeq" id="XP_041161277.1">
    <property type="nucleotide sequence ID" value="XM_041306429.1"/>
</dbReference>
<evidence type="ECO:0000256" key="1">
    <source>
        <dbReference type="SAM" id="MobiDB-lite"/>
    </source>
</evidence>
<evidence type="ECO:0000313" key="2">
    <source>
        <dbReference type="EMBL" id="KAG1795404.1"/>
    </source>
</evidence>
<reference evidence="2" key="1">
    <citation type="journal article" date="2020" name="New Phytol.">
        <title>Comparative genomics reveals dynamic genome evolution in host specialist ectomycorrhizal fungi.</title>
        <authorList>
            <person name="Lofgren L.A."/>
            <person name="Nguyen N.H."/>
            <person name="Vilgalys R."/>
            <person name="Ruytinx J."/>
            <person name="Liao H.L."/>
            <person name="Branco S."/>
            <person name="Kuo A."/>
            <person name="LaButti K."/>
            <person name="Lipzen A."/>
            <person name="Andreopoulos W."/>
            <person name="Pangilinan J."/>
            <person name="Riley R."/>
            <person name="Hundley H."/>
            <person name="Na H."/>
            <person name="Barry K."/>
            <person name="Grigoriev I.V."/>
            <person name="Stajich J.E."/>
            <person name="Kennedy P.G."/>
        </authorList>
    </citation>
    <scope>NUCLEOTIDE SEQUENCE</scope>
    <source>
        <strain evidence="2">S12</strain>
    </source>
</reference>
<dbReference type="AlphaFoldDB" id="A0A9P7AV15"/>
<sequence>MPPIQRNQGEDFTQAINDVDSDSTRNSDGTDSLSDSDLDDDADLMRIHDTVAAPTANMSTQDLRKALEIAQKLLFDMHGKYRESLKKIALLEATVSKGRKTKLTKKDLALAAKEDSIRNFGHKFSITHCLWVEMSIFPLREPPPRIDLSSKERWLSPLSIQDGIKAELFQFIPPADHNMMAHKNFGSHFVKGVNNVRAEMLSDVKSCAAAIFGLDAKFFICGYARDTEPSCKSLLLNPQGQYTKFAPILFPCPDHLLRDQFLKTAKLVYILKVSLFGRSSLAANAVPTPKTKAKIWELRAVTPGLIAAAAIVAIFVLSGDKELVEVGDKSRIPYKDYHNYYRQSLLTGGAWADRVFTFFNNSLFSTSSAATLLDSDSTLLGDLTSGPRDSWEEMFEHAMETGAELPELNMIQTSSVGPVIEASSSAPGPQSISAAMQGLALAEHLPPAAVNEDVEAEPVAPVAAQKPKPKPKPRWKGKAAAADSNISEDQAPANVEPEVSSLVVSGSGVRRGRSKTTK</sequence>
<feature type="region of interest" description="Disordered" evidence="1">
    <location>
        <begin position="458"/>
        <end position="518"/>
    </location>
</feature>
<accession>A0A9P7AV15</accession>
<dbReference type="Pfam" id="PF20414">
    <property type="entry name" value="DUF6698"/>
    <property type="match status" value="1"/>
</dbReference>
<evidence type="ECO:0000313" key="3">
    <source>
        <dbReference type="Proteomes" id="UP000719766"/>
    </source>
</evidence>
<dbReference type="EMBL" id="JABBWE010000022">
    <property type="protein sequence ID" value="KAG1795404.1"/>
    <property type="molecule type" value="Genomic_DNA"/>
</dbReference>
<dbReference type="Proteomes" id="UP000719766">
    <property type="component" value="Unassembled WGS sequence"/>
</dbReference>
<dbReference type="InterPro" id="IPR046521">
    <property type="entry name" value="DUF6698"/>
</dbReference>
<comment type="caution">
    <text evidence="2">The sequence shown here is derived from an EMBL/GenBank/DDBJ whole genome shotgun (WGS) entry which is preliminary data.</text>
</comment>
<feature type="region of interest" description="Disordered" evidence="1">
    <location>
        <begin position="1"/>
        <end position="40"/>
    </location>
</feature>
<protein>
    <submittedName>
        <fullName evidence="2">Uncharacterized protein</fullName>
    </submittedName>
</protein>
<feature type="compositionally biased region" description="Low complexity" evidence="1">
    <location>
        <begin position="499"/>
        <end position="508"/>
    </location>
</feature>
<proteinExistence type="predicted"/>
<gene>
    <name evidence="2" type="ORF">HD556DRAFT_1442246</name>
</gene>
<feature type="compositionally biased region" description="Polar residues" evidence="1">
    <location>
        <begin position="1"/>
        <end position="16"/>
    </location>
</feature>
<organism evidence="2 3">
    <name type="scientific">Suillus plorans</name>
    <dbReference type="NCBI Taxonomy" id="116603"/>
    <lineage>
        <taxon>Eukaryota</taxon>
        <taxon>Fungi</taxon>
        <taxon>Dikarya</taxon>
        <taxon>Basidiomycota</taxon>
        <taxon>Agaricomycotina</taxon>
        <taxon>Agaricomycetes</taxon>
        <taxon>Agaricomycetidae</taxon>
        <taxon>Boletales</taxon>
        <taxon>Suillineae</taxon>
        <taxon>Suillaceae</taxon>
        <taxon>Suillus</taxon>
    </lineage>
</organism>